<dbReference type="Proteomes" id="UP000002220">
    <property type="component" value="Chromosome"/>
</dbReference>
<dbReference type="eggNOG" id="COG0456">
    <property type="taxonomic scope" value="Bacteria"/>
</dbReference>
<name>D5SU15_PLAL2</name>
<dbReference type="KEGG" id="plm:Plim_1165"/>
<dbReference type="PROSITE" id="PS51186">
    <property type="entry name" value="GNAT"/>
    <property type="match status" value="1"/>
</dbReference>
<dbReference type="HOGENOM" id="CLU_013985_23_2_0"/>
<dbReference type="GO" id="GO:0008080">
    <property type="term" value="F:N-acetyltransferase activity"/>
    <property type="evidence" value="ECO:0007669"/>
    <property type="project" value="InterPro"/>
</dbReference>
<sequence>MVTTGKTTSSNPSAWLCDMQIRWMIRRDMPEVLEIEKKSFEYSWSEEDFLNCLRQRNCIGMVAEHHEQIVGYMVYELLKDQLHILNFAVAPGHRRQGVGTRLMDKLVGKLAMQRRQEITFEVRETNLAAQLFFKSRGCQAVDVLRGHYVDTDEDAYQMAYSPFGSDVLRMDREKKNRLADWDDDRAAA</sequence>
<evidence type="ECO:0000259" key="3">
    <source>
        <dbReference type="PROSITE" id="PS51186"/>
    </source>
</evidence>
<dbReference type="RefSeq" id="WP_013109431.1">
    <property type="nucleotide sequence ID" value="NC_014148.1"/>
</dbReference>
<dbReference type="PANTHER" id="PTHR43877">
    <property type="entry name" value="AMINOALKYLPHOSPHONATE N-ACETYLTRANSFERASE-RELATED-RELATED"/>
    <property type="match status" value="1"/>
</dbReference>
<keyword evidence="1 4" id="KW-0808">Transferase</keyword>
<feature type="domain" description="N-acetyltransferase" evidence="3">
    <location>
        <begin position="19"/>
        <end position="163"/>
    </location>
</feature>
<keyword evidence="2" id="KW-0012">Acyltransferase</keyword>
<dbReference type="InterPro" id="IPR000182">
    <property type="entry name" value="GNAT_dom"/>
</dbReference>
<accession>D5SU15</accession>
<dbReference type="Pfam" id="PF00583">
    <property type="entry name" value="Acetyltransf_1"/>
    <property type="match status" value="1"/>
</dbReference>
<proteinExistence type="predicted"/>
<evidence type="ECO:0000313" key="5">
    <source>
        <dbReference type="Proteomes" id="UP000002220"/>
    </source>
</evidence>
<dbReference type="AlphaFoldDB" id="D5SU15"/>
<dbReference type="SUPFAM" id="SSF55729">
    <property type="entry name" value="Acyl-CoA N-acyltransferases (Nat)"/>
    <property type="match status" value="1"/>
</dbReference>
<dbReference type="InterPro" id="IPR006464">
    <property type="entry name" value="AcTrfase_RimI/Ard1"/>
</dbReference>
<dbReference type="InterPro" id="IPR016181">
    <property type="entry name" value="Acyl_CoA_acyltransferase"/>
</dbReference>
<dbReference type="Gene3D" id="3.40.630.30">
    <property type="match status" value="1"/>
</dbReference>
<dbReference type="EMBL" id="CP001744">
    <property type="protein sequence ID" value="ADG67000.1"/>
    <property type="molecule type" value="Genomic_DNA"/>
</dbReference>
<evidence type="ECO:0000256" key="1">
    <source>
        <dbReference type="ARBA" id="ARBA00022679"/>
    </source>
</evidence>
<dbReference type="InterPro" id="IPR050832">
    <property type="entry name" value="Bact_Acetyltransf"/>
</dbReference>
<protein>
    <submittedName>
        <fullName evidence="4">Ribosomal-protein-alanine acetyltransferase</fullName>
    </submittedName>
</protein>
<evidence type="ECO:0000313" key="4">
    <source>
        <dbReference type="EMBL" id="ADG67000.1"/>
    </source>
</evidence>
<keyword evidence="5" id="KW-1185">Reference proteome</keyword>
<reference evidence="4 5" key="1">
    <citation type="journal article" date="2010" name="Stand. Genomic Sci.">
        <title>Complete genome sequence of Planctomyces limnophilus type strain (Mu 290).</title>
        <authorList>
            <person name="Labutti K."/>
            <person name="Sikorski J."/>
            <person name="Schneider S."/>
            <person name="Nolan M."/>
            <person name="Lucas S."/>
            <person name="Glavina Del Rio T."/>
            <person name="Tice H."/>
            <person name="Cheng J.F."/>
            <person name="Goodwin L."/>
            <person name="Pitluck S."/>
            <person name="Liolios K."/>
            <person name="Ivanova N."/>
            <person name="Mavromatis K."/>
            <person name="Mikhailova N."/>
            <person name="Pati A."/>
            <person name="Chen A."/>
            <person name="Palaniappan K."/>
            <person name="Land M."/>
            <person name="Hauser L."/>
            <person name="Chang Y.J."/>
            <person name="Jeffries C.D."/>
            <person name="Tindall B.J."/>
            <person name="Rohde M."/>
            <person name="Goker M."/>
            <person name="Woyke T."/>
            <person name="Bristow J."/>
            <person name="Eisen J.A."/>
            <person name="Markowitz V."/>
            <person name="Hugenholtz P."/>
            <person name="Kyrpides N.C."/>
            <person name="Klenk H.P."/>
            <person name="Lapidus A."/>
        </authorList>
    </citation>
    <scope>NUCLEOTIDE SEQUENCE [LARGE SCALE GENOMIC DNA]</scope>
    <source>
        <strain evidence="5">ATCC 43296 / DSM 3776 / IFAM 1008 / 290</strain>
    </source>
</reference>
<dbReference type="STRING" id="521674.Plim_1165"/>
<evidence type="ECO:0000256" key="2">
    <source>
        <dbReference type="ARBA" id="ARBA00023315"/>
    </source>
</evidence>
<gene>
    <name evidence="4" type="ordered locus">Plim_1165</name>
</gene>
<dbReference type="NCBIfam" id="TIGR01575">
    <property type="entry name" value="rimI"/>
    <property type="match status" value="1"/>
</dbReference>
<dbReference type="CDD" id="cd04301">
    <property type="entry name" value="NAT_SF"/>
    <property type="match status" value="1"/>
</dbReference>
<organism evidence="4 5">
    <name type="scientific">Planctopirus limnophila (strain ATCC 43296 / DSM 3776 / IFAM 1008 / Mu 290)</name>
    <name type="common">Planctomyces limnophilus</name>
    <dbReference type="NCBI Taxonomy" id="521674"/>
    <lineage>
        <taxon>Bacteria</taxon>
        <taxon>Pseudomonadati</taxon>
        <taxon>Planctomycetota</taxon>
        <taxon>Planctomycetia</taxon>
        <taxon>Planctomycetales</taxon>
        <taxon>Planctomycetaceae</taxon>
        <taxon>Planctopirus</taxon>
    </lineage>
</organism>